<keyword evidence="1" id="KW-0479">Metal-binding</keyword>
<dbReference type="Gene3D" id="3.40.50.1400">
    <property type="match status" value="2"/>
</dbReference>
<dbReference type="InterPro" id="IPR002762">
    <property type="entry name" value="CbiX-like"/>
</dbReference>
<gene>
    <name evidence="4" type="ORF">SAMN05421867_102172</name>
</gene>
<dbReference type="PANTHER" id="PTHR33542:SF5">
    <property type="entry name" value="FERROCHELATASE CHE1"/>
    <property type="match status" value="1"/>
</dbReference>
<dbReference type="Proteomes" id="UP000199012">
    <property type="component" value="Unassembled WGS sequence"/>
</dbReference>
<name>A0A1I0W462_9CELL</name>
<accession>A0A1I0W462</accession>
<dbReference type="CDD" id="cd03416">
    <property type="entry name" value="CbiX_SirB_N"/>
    <property type="match status" value="1"/>
</dbReference>
<dbReference type="GO" id="GO:0046872">
    <property type="term" value="F:metal ion binding"/>
    <property type="evidence" value="ECO:0007669"/>
    <property type="project" value="UniProtKB-KW"/>
</dbReference>
<keyword evidence="2" id="KW-0456">Lyase</keyword>
<feature type="transmembrane region" description="Helical" evidence="3">
    <location>
        <begin position="265"/>
        <end position="283"/>
    </location>
</feature>
<dbReference type="RefSeq" id="WP_239078952.1">
    <property type="nucleotide sequence ID" value="NZ_BONM01000024.1"/>
</dbReference>
<evidence type="ECO:0000313" key="4">
    <source>
        <dbReference type="EMBL" id="SFA83535.1"/>
    </source>
</evidence>
<sequence>MTSRTTPAPPVLVGCSHGTDDAEGRRAIASVLDAVRVARPYLDVREAFVDVQTPEVADVVTGALADADRAVVVPLLLSVGFHTGVDIAGAVDRPGAAAAAPLGPDERLVDVLVDRLTGAGLGPDDAVVLAAAGSSVPAAAAAVQEVRAALARRLGREVAVGYGAGAEPRVPDAVAAARADLAPGGRVVIASYLLAPGFFHDRLLAAGADVVSDPLAPDPRLAAVVLDRFDAAATGLVGQVEASTAAAAAAADRRRTGRRRRARRALVPLVAGVAATAALVGMGRRTEG</sequence>
<dbReference type="STRING" id="988821.SAMN05421867_102172"/>
<evidence type="ECO:0000313" key="5">
    <source>
        <dbReference type="Proteomes" id="UP000199012"/>
    </source>
</evidence>
<evidence type="ECO:0000256" key="1">
    <source>
        <dbReference type="ARBA" id="ARBA00022723"/>
    </source>
</evidence>
<dbReference type="EMBL" id="FOKA01000002">
    <property type="protein sequence ID" value="SFA83535.1"/>
    <property type="molecule type" value="Genomic_DNA"/>
</dbReference>
<protein>
    <submittedName>
        <fullName evidence="4">Sirohydrochlorin ferrochelatase</fullName>
    </submittedName>
</protein>
<dbReference type="Pfam" id="PF01903">
    <property type="entry name" value="CbiX"/>
    <property type="match status" value="2"/>
</dbReference>
<dbReference type="GO" id="GO:0016829">
    <property type="term" value="F:lyase activity"/>
    <property type="evidence" value="ECO:0007669"/>
    <property type="project" value="UniProtKB-KW"/>
</dbReference>
<proteinExistence type="predicted"/>
<dbReference type="InterPro" id="IPR050963">
    <property type="entry name" value="Sirohydro_Cobaltochel/CbiX"/>
</dbReference>
<reference evidence="4 5" key="1">
    <citation type="submission" date="2016-10" db="EMBL/GenBank/DDBJ databases">
        <authorList>
            <person name="de Groot N.N."/>
        </authorList>
    </citation>
    <scope>NUCLEOTIDE SEQUENCE [LARGE SCALE GENOMIC DNA]</scope>
    <source>
        <strain evidence="4 5">CGMCC 4.6945</strain>
    </source>
</reference>
<evidence type="ECO:0000256" key="2">
    <source>
        <dbReference type="ARBA" id="ARBA00023239"/>
    </source>
</evidence>
<organism evidence="4 5">
    <name type="scientific">Cellulomonas marina</name>
    <dbReference type="NCBI Taxonomy" id="988821"/>
    <lineage>
        <taxon>Bacteria</taxon>
        <taxon>Bacillati</taxon>
        <taxon>Actinomycetota</taxon>
        <taxon>Actinomycetes</taxon>
        <taxon>Micrococcales</taxon>
        <taxon>Cellulomonadaceae</taxon>
        <taxon>Cellulomonas</taxon>
    </lineage>
</organism>
<keyword evidence="5" id="KW-1185">Reference proteome</keyword>
<dbReference type="AlphaFoldDB" id="A0A1I0W462"/>
<dbReference type="PROSITE" id="PS51257">
    <property type="entry name" value="PROKAR_LIPOPROTEIN"/>
    <property type="match status" value="1"/>
</dbReference>
<keyword evidence="3" id="KW-1133">Transmembrane helix</keyword>
<evidence type="ECO:0000256" key="3">
    <source>
        <dbReference type="SAM" id="Phobius"/>
    </source>
</evidence>
<keyword evidence="3" id="KW-0472">Membrane</keyword>
<keyword evidence="3" id="KW-0812">Transmembrane</keyword>
<dbReference type="SUPFAM" id="SSF53800">
    <property type="entry name" value="Chelatase"/>
    <property type="match status" value="1"/>
</dbReference>
<dbReference type="PANTHER" id="PTHR33542">
    <property type="entry name" value="SIROHYDROCHLORIN FERROCHELATASE, CHLOROPLASTIC"/>
    <property type="match status" value="1"/>
</dbReference>